<feature type="binding site" evidence="4">
    <location>
        <position position="320"/>
    </location>
    <ligand>
        <name>S-adenosyl-L-methionine</name>
        <dbReference type="ChEBI" id="CHEBI:59789"/>
    </ligand>
</feature>
<keyword evidence="2 4" id="KW-0808">Transferase</keyword>
<dbReference type="NCBIfam" id="TIGR00479">
    <property type="entry name" value="rumA"/>
    <property type="match status" value="1"/>
</dbReference>
<evidence type="ECO:0000256" key="2">
    <source>
        <dbReference type="ARBA" id="ARBA00022679"/>
    </source>
</evidence>
<dbReference type="PROSITE" id="PS01230">
    <property type="entry name" value="TRMA_1"/>
    <property type="match status" value="1"/>
</dbReference>
<evidence type="ECO:0000256" key="5">
    <source>
        <dbReference type="PROSITE-ProRule" id="PRU10015"/>
    </source>
</evidence>
<protein>
    <submittedName>
        <fullName evidence="7">RNA methyltransferase, TrmA family</fullName>
    </submittedName>
</protein>
<evidence type="ECO:0000256" key="1">
    <source>
        <dbReference type="ARBA" id="ARBA00022603"/>
    </source>
</evidence>
<dbReference type="AlphaFoldDB" id="A0A2Z4Y620"/>
<feature type="binding site" evidence="4">
    <location>
        <position position="390"/>
    </location>
    <ligand>
        <name>S-adenosyl-L-methionine</name>
        <dbReference type="ChEBI" id="CHEBI:59789"/>
    </ligand>
</feature>
<dbReference type="SUPFAM" id="SSF50249">
    <property type="entry name" value="Nucleic acid-binding proteins"/>
    <property type="match status" value="1"/>
</dbReference>
<comment type="similarity">
    <text evidence="4">Belongs to the class I-like SAM-binding methyltransferase superfamily. RNA M5U methyltransferase family.</text>
</comment>
<dbReference type="EMBL" id="CP030759">
    <property type="protein sequence ID" value="AXA36624.1"/>
    <property type="molecule type" value="Genomic_DNA"/>
</dbReference>
<evidence type="ECO:0000313" key="8">
    <source>
        <dbReference type="Proteomes" id="UP000262583"/>
    </source>
</evidence>
<feature type="active site" description="Nucleophile" evidence="4">
    <location>
        <position position="417"/>
    </location>
</feature>
<keyword evidence="1 4" id="KW-0489">Methyltransferase</keyword>
<sequence length="463" mass="51602">MLKKGQETEVTIERLAFGGRGVARVNGFVVFVDAAAPAERARVRITRVKPQYAEAQLTEILQPSGARVEPPCPLFGRCGGCKLQHITYEEQLRQKQSQVEETLQHLGGVEVPSPQPILPSPEQWGYRNKMEFAIGKASDGRIAIGFHTPGDFRTVLDVERCLLQSDQLNAVLEFFRHELDALARREPEFAVPYDPVSHEGVLRHLILRESKSSGQFLAALLTAEKNSRAIPDLAQKLLRTFPSCRGFIWGLNRGVSDVARMEEKVFQLGEGWMEERLGDKRYRVSMFSFFQTNSRAAKALYDVVREFAELSGREQVLDAYCGTGSIGIYLADAAQRVIGIEVVREAVWDARHNAQLNNATNCVFLAGEMREVLPTVPTIVGGKFDRVILDPPRGGMDKRSLKLLIGIGAPILVYVSCNPATLARDTATLVAAGYRPERAQPVDMFPHTHHVETVVKFRREISP</sequence>
<dbReference type="Pfam" id="PF05958">
    <property type="entry name" value="tRNA_U5-meth_tr"/>
    <property type="match status" value="1"/>
</dbReference>
<dbReference type="Proteomes" id="UP000262583">
    <property type="component" value="Chromosome"/>
</dbReference>
<reference evidence="7 8" key="1">
    <citation type="submission" date="2018-05" db="EMBL/GenBank/DDBJ databases">
        <title>A metagenomic window into the 2 km-deep terrestrial subsurface aquifer revealed taxonomically and functionally diverse microbial community comprising novel uncultured bacterial lineages.</title>
        <authorList>
            <person name="Kadnikov V.V."/>
            <person name="Mardanov A.V."/>
            <person name="Beletsky A.V."/>
            <person name="Banks D."/>
            <person name="Pimenov N.V."/>
            <person name="Frank Y.A."/>
            <person name="Karnachuk O.V."/>
            <person name="Ravin N.V."/>
        </authorList>
    </citation>
    <scope>NUCLEOTIDE SEQUENCE [LARGE SCALE GENOMIC DNA]</scope>
    <source>
        <strain evidence="7">BY</strain>
    </source>
</reference>
<proteinExistence type="inferred from homology"/>
<dbReference type="PROSITE" id="PS50926">
    <property type="entry name" value="TRAM"/>
    <property type="match status" value="1"/>
</dbReference>
<dbReference type="Pfam" id="PF01938">
    <property type="entry name" value="TRAM"/>
    <property type="match status" value="1"/>
</dbReference>
<dbReference type="InterPro" id="IPR030391">
    <property type="entry name" value="MeTrfase_TrmA_CS"/>
</dbReference>
<dbReference type="InterPro" id="IPR029063">
    <property type="entry name" value="SAM-dependent_MTases_sf"/>
</dbReference>
<dbReference type="InterPro" id="IPR012340">
    <property type="entry name" value="NA-bd_OB-fold"/>
</dbReference>
<dbReference type="PANTHER" id="PTHR11061:SF30">
    <property type="entry name" value="TRNA (URACIL(54)-C(5))-METHYLTRANSFERASE"/>
    <property type="match status" value="1"/>
</dbReference>
<dbReference type="GO" id="GO:0070041">
    <property type="term" value="F:rRNA (uridine-C5-)-methyltransferase activity"/>
    <property type="evidence" value="ECO:0007669"/>
    <property type="project" value="UniProtKB-ARBA"/>
</dbReference>
<dbReference type="CDD" id="cd02440">
    <property type="entry name" value="AdoMet_MTases"/>
    <property type="match status" value="1"/>
</dbReference>
<feature type="domain" description="TRAM" evidence="6">
    <location>
        <begin position="1"/>
        <end position="59"/>
    </location>
</feature>
<feature type="binding site" evidence="4">
    <location>
        <position position="291"/>
    </location>
    <ligand>
        <name>S-adenosyl-L-methionine</name>
        <dbReference type="ChEBI" id="CHEBI:59789"/>
    </ligand>
</feature>
<dbReference type="PROSITE" id="PS51687">
    <property type="entry name" value="SAM_MT_RNA_M5U"/>
    <property type="match status" value="1"/>
</dbReference>
<dbReference type="Gene3D" id="3.40.50.150">
    <property type="entry name" value="Vaccinia Virus protein VP39"/>
    <property type="match status" value="1"/>
</dbReference>
<gene>
    <name evidence="7" type="ORF">BRCON_1847</name>
</gene>
<evidence type="ECO:0000313" key="7">
    <source>
        <dbReference type="EMBL" id="AXA36624.1"/>
    </source>
</evidence>
<evidence type="ECO:0000256" key="3">
    <source>
        <dbReference type="ARBA" id="ARBA00022691"/>
    </source>
</evidence>
<dbReference type="PANTHER" id="PTHR11061">
    <property type="entry name" value="RNA M5U METHYLTRANSFERASE"/>
    <property type="match status" value="1"/>
</dbReference>
<evidence type="ECO:0000259" key="6">
    <source>
        <dbReference type="PROSITE" id="PS50926"/>
    </source>
</evidence>
<dbReference type="Gene3D" id="2.40.50.140">
    <property type="entry name" value="Nucleic acid-binding proteins"/>
    <property type="match status" value="1"/>
</dbReference>
<dbReference type="SUPFAM" id="SSF53335">
    <property type="entry name" value="S-adenosyl-L-methionine-dependent methyltransferases"/>
    <property type="match status" value="1"/>
</dbReference>
<feature type="binding site" evidence="4">
    <location>
        <position position="341"/>
    </location>
    <ligand>
        <name>S-adenosyl-L-methionine</name>
        <dbReference type="ChEBI" id="CHEBI:59789"/>
    </ligand>
</feature>
<keyword evidence="3 4" id="KW-0949">S-adenosyl-L-methionine</keyword>
<dbReference type="FunFam" id="2.40.50.140:FF:000097">
    <property type="entry name" value="23S rRNA (uracil(1939)-C(5))-methyltransferase RlmD"/>
    <property type="match status" value="1"/>
</dbReference>
<dbReference type="InterPro" id="IPR030390">
    <property type="entry name" value="MeTrfase_TrmA_AS"/>
</dbReference>
<organism evidence="7 8">
    <name type="scientific">Sumerlaea chitinivorans</name>
    <dbReference type="NCBI Taxonomy" id="2250252"/>
    <lineage>
        <taxon>Bacteria</taxon>
        <taxon>Candidatus Sumerlaeota</taxon>
        <taxon>Candidatus Sumerlaeia</taxon>
        <taxon>Candidatus Sumerlaeales</taxon>
        <taxon>Candidatus Sumerlaeaceae</taxon>
        <taxon>Candidatus Sumerlaea</taxon>
    </lineage>
</organism>
<name>A0A2Z4Y620_SUMC1</name>
<dbReference type="KEGG" id="schv:BRCON_1847"/>
<dbReference type="Gene3D" id="2.40.50.1070">
    <property type="match status" value="1"/>
</dbReference>
<feature type="active site" evidence="5">
    <location>
        <position position="417"/>
    </location>
</feature>
<evidence type="ECO:0000256" key="4">
    <source>
        <dbReference type="PROSITE-ProRule" id="PRU01024"/>
    </source>
</evidence>
<dbReference type="InterPro" id="IPR010280">
    <property type="entry name" value="U5_MeTrfase_fam"/>
</dbReference>
<dbReference type="PROSITE" id="PS01231">
    <property type="entry name" value="TRMA_2"/>
    <property type="match status" value="1"/>
</dbReference>
<dbReference type="FunFam" id="3.40.50.150:FF:000009">
    <property type="entry name" value="23S rRNA (Uracil(1939)-C(5))-methyltransferase RlmD"/>
    <property type="match status" value="1"/>
</dbReference>
<accession>A0A2Z4Y620</accession>
<dbReference type="InterPro" id="IPR002792">
    <property type="entry name" value="TRAM_dom"/>
</dbReference>